<dbReference type="Gene3D" id="1.25.10.10">
    <property type="entry name" value="Leucine-rich Repeat Variant"/>
    <property type="match status" value="1"/>
</dbReference>
<dbReference type="Proteomes" id="UP000267096">
    <property type="component" value="Unassembled WGS sequence"/>
</dbReference>
<keyword evidence="2" id="KW-0879">Wnt signaling pathway</keyword>
<dbReference type="GO" id="GO:0030877">
    <property type="term" value="C:beta-catenin destruction complex"/>
    <property type="evidence" value="ECO:0007669"/>
    <property type="project" value="TreeGrafter"/>
</dbReference>
<dbReference type="PANTHER" id="PTHR12607:SF12">
    <property type="entry name" value="APC-LIKE, ISOFORM A-RELATED"/>
    <property type="match status" value="1"/>
</dbReference>
<feature type="region of interest" description="Disordered" evidence="3">
    <location>
        <begin position="959"/>
        <end position="978"/>
    </location>
</feature>
<dbReference type="GO" id="GO:0007399">
    <property type="term" value="P:nervous system development"/>
    <property type="evidence" value="ECO:0007669"/>
    <property type="project" value="TreeGrafter"/>
</dbReference>
<dbReference type="InterPro" id="IPR011989">
    <property type="entry name" value="ARM-like"/>
</dbReference>
<feature type="region of interest" description="Disordered" evidence="3">
    <location>
        <begin position="1150"/>
        <end position="1169"/>
    </location>
</feature>
<dbReference type="GO" id="GO:0045295">
    <property type="term" value="F:gamma-catenin binding"/>
    <property type="evidence" value="ECO:0007669"/>
    <property type="project" value="TreeGrafter"/>
</dbReference>
<dbReference type="GO" id="GO:0007026">
    <property type="term" value="P:negative regulation of microtubule depolymerization"/>
    <property type="evidence" value="ECO:0007669"/>
    <property type="project" value="TreeGrafter"/>
</dbReference>
<dbReference type="OrthoDB" id="5918429at2759"/>
<proteinExistence type="inferred from homology"/>
<dbReference type="GO" id="GO:0005881">
    <property type="term" value="C:cytoplasmic microtubule"/>
    <property type="evidence" value="ECO:0007669"/>
    <property type="project" value="TreeGrafter"/>
</dbReference>
<evidence type="ECO:0000313" key="5">
    <source>
        <dbReference type="Proteomes" id="UP000267096"/>
    </source>
</evidence>
<evidence type="ECO:0000313" key="4">
    <source>
        <dbReference type="EMBL" id="VDK44481.1"/>
    </source>
</evidence>
<dbReference type="GO" id="GO:0001708">
    <property type="term" value="P:cell fate specification"/>
    <property type="evidence" value="ECO:0007669"/>
    <property type="project" value="TreeGrafter"/>
</dbReference>
<name>A0A0M3JU55_ANISI</name>
<feature type="compositionally biased region" description="Polar residues" evidence="3">
    <location>
        <begin position="1272"/>
        <end position="1282"/>
    </location>
</feature>
<dbReference type="EMBL" id="UYRR01031045">
    <property type="protein sequence ID" value="VDK44481.1"/>
    <property type="molecule type" value="Genomic_DNA"/>
</dbReference>
<dbReference type="SUPFAM" id="SSF48371">
    <property type="entry name" value="ARM repeat"/>
    <property type="match status" value="1"/>
</dbReference>
<protein>
    <submittedName>
        <fullName evidence="6">Cytosolic carboxypeptidase 1</fullName>
    </submittedName>
</protein>
<evidence type="ECO:0000256" key="3">
    <source>
        <dbReference type="SAM" id="MobiDB-lite"/>
    </source>
</evidence>
<feature type="region of interest" description="Disordered" evidence="3">
    <location>
        <begin position="704"/>
        <end position="731"/>
    </location>
</feature>
<dbReference type="GO" id="GO:0016342">
    <property type="term" value="C:catenin complex"/>
    <property type="evidence" value="ECO:0007669"/>
    <property type="project" value="TreeGrafter"/>
</dbReference>
<feature type="compositionally biased region" description="Polar residues" evidence="3">
    <location>
        <begin position="676"/>
        <end position="687"/>
    </location>
</feature>
<evidence type="ECO:0000256" key="2">
    <source>
        <dbReference type="ARBA" id="ARBA00022687"/>
    </source>
</evidence>
<dbReference type="InterPro" id="IPR026818">
    <property type="entry name" value="Apc_fam"/>
</dbReference>
<feature type="region of interest" description="Disordered" evidence="3">
    <location>
        <begin position="1223"/>
        <end position="1288"/>
    </location>
</feature>
<evidence type="ECO:0000256" key="1">
    <source>
        <dbReference type="ARBA" id="ARBA00009051"/>
    </source>
</evidence>
<dbReference type="GO" id="GO:0008013">
    <property type="term" value="F:beta-catenin binding"/>
    <property type="evidence" value="ECO:0007669"/>
    <property type="project" value="InterPro"/>
</dbReference>
<dbReference type="InterPro" id="IPR016024">
    <property type="entry name" value="ARM-type_fold"/>
</dbReference>
<feature type="compositionally biased region" description="Basic and acidic residues" evidence="3">
    <location>
        <begin position="1247"/>
        <end position="1261"/>
    </location>
</feature>
<feature type="compositionally biased region" description="Low complexity" evidence="3">
    <location>
        <begin position="1155"/>
        <end position="1168"/>
    </location>
</feature>
<dbReference type="GO" id="GO:0016477">
    <property type="term" value="P:cell migration"/>
    <property type="evidence" value="ECO:0007669"/>
    <property type="project" value="TreeGrafter"/>
</dbReference>
<dbReference type="GO" id="GO:0008017">
    <property type="term" value="F:microtubule binding"/>
    <property type="evidence" value="ECO:0007669"/>
    <property type="project" value="TreeGrafter"/>
</dbReference>
<sequence length="1302" mass="141836">MRGKAPQSRDEDRLRKLHRQLEAVVNEEPDDQRRRRLRHILPAVNCIREQLLFLRQCLHSTQSLSTAVYISRAHVALSDITKQSEEEEFRKLATIIGTLDAVAENLILELDAFGVNCGVEHREIRKLIASALTNLTFGNALSKRRLCAYPNFIDYVIRVVDDSHKLAQVYAGLLRNLSWMADAEMSATLSPTVVALSRASLRAYRAGETKCLCATLSALWNLASHSRDNKKAICEQSGFIDMIIELLTTEAQHTTLVEPASGVLKYASMYLAVVGANQLLSTTALHKMVLRLVDLLNSPSFTVIGNSLGVLSQLLAKDHSLRVHLRLNHKAMQLLNHLRNSTRDDIRNVVKTVLEYLNSADLSIAFADRPLHPYTQTATATSGTSYRADGMSSSYSGTATDTQSFMDTTSRRLKLRSAHSHAPSSLLTAVATTSAGLNNVEAASLFTPCAIATQHSFAPRPGLRQQQQQFASLPRHYFQRTSNKYATDICSSDRTDTASDLFAQPHQSAITSSFITAGNNFASPLRLLPSHQVQKESTSSQTQTTTSNYLADDRSDGLLAAANEEFDYSELARLEMRSDDPSFEVEDSVRCTRCTSAQSLSSLLPGDKSAWESCNNSAMNSNRLSPASATDLPDSPTQCMPLSSHHDVTIPSASELIAVSENIVDDAREKERSTQDADGNSTDIIPQTNTLSRLVDQKLNITDRNDDQDSFSRNKEEVTKQSSCTGDDGDYRSFVGQTDSELLNQSIEAAMPKRIETNEDFLADMIEEVQPKPSPHSRRQLNAARNFSSASTARIHSAASSMKSALSLSLTAITAADDDDFLLASIASVLPQSSCSSRHEPSSSTLALGSPPKKVRAVTGETARASTGPNKRNPPAVAISNPSASRHTVQTCLCVNATNAAANDGESHILLSSENGNMSSSAALFNAALQSSSLVESAKTSEKVRDACLLRHHLSNEGSDTLSDDNYSRLDDEEEMDVDTKVPEDVVEEFHAEQVLIDCNIICGTTHSEAHHQPPATISASRIATPLRTRSLLRYAETLSSTNETTGEDYASLENAVSRSKATSVQTFDRATVSSGNVSAKSKLLAKKQTVTAAAASSTRSASITKYGRDVERGVAPSSAKLNKRNLIGNSSATLSSGTGTVSRSLLKCNQATKPRSTSIPTSESPTTNVCKLDKLSSKLNNTFPRGGVNLSTQNDLKEEHQDDSNRHETEYQLSNAVSSDTLTTASGTPRFCTNNSVRVSPFNYKNPKEQNDDEKTSAEKTKKKRKKTIEANNGSSVTLQSLHDELKEKQQKIKQMLVTTV</sequence>
<feature type="region of interest" description="Disordered" evidence="3">
    <location>
        <begin position="667"/>
        <end position="687"/>
    </location>
</feature>
<dbReference type="GO" id="GO:0016055">
    <property type="term" value="P:Wnt signaling pathway"/>
    <property type="evidence" value="ECO:0007669"/>
    <property type="project" value="UniProtKB-KW"/>
</dbReference>
<feature type="compositionally biased region" description="Polar residues" evidence="3">
    <location>
        <begin position="1182"/>
        <end position="1195"/>
    </location>
</feature>
<dbReference type="GO" id="GO:0007389">
    <property type="term" value="P:pattern specification process"/>
    <property type="evidence" value="ECO:0007669"/>
    <property type="project" value="TreeGrafter"/>
</dbReference>
<keyword evidence="5" id="KW-1185">Reference proteome</keyword>
<feature type="compositionally biased region" description="Polar residues" evidence="3">
    <location>
        <begin position="1223"/>
        <end position="1239"/>
    </location>
</feature>
<dbReference type="GO" id="GO:0090090">
    <property type="term" value="P:negative regulation of canonical Wnt signaling pathway"/>
    <property type="evidence" value="ECO:0007669"/>
    <property type="project" value="TreeGrafter"/>
</dbReference>
<reference evidence="6" key="1">
    <citation type="submission" date="2017-02" db="UniProtKB">
        <authorList>
            <consortium name="WormBaseParasite"/>
        </authorList>
    </citation>
    <scope>IDENTIFICATION</scope>
</reference>
<feature type="compositionally biased region" description="Basic and acidic residues" evidence="3">
    <location>
        <begin position="1196"/>
        <end position="1210"/>
    </location>
</feature>
<feature type="compositionally biased region" description="Basic and acidic residues" evidence="3">
    <location>
        <begin position="704"/>
        <end position="719"/>
    </location>
</feature>
<organism evidence="6">
    <name type="scientific">Anisakis simplex</name>
    <name type="common">Herring worm</name>
    <dbReference type="NCBI Taxonomy" id="6269"/>
    <lineage>
        <taxon>Eukaryota</taxon>
        <taxon>Metazoa</taxon>
        <taxon>Ecdysozoa</taxon>
        <taxon>Nematoda</taxon>
        <taxon>Chromadorea</taxon>
        <taxon>Rhabditida</taxon>
        <taxon>Spirurina</taxon>
        <taxon>Ascaridomorpha</taxon>
        <taxon>Ascaridoidea</taxon>
        <taxon>Anisakidae</taxon>
        <taxon>Anisakis</taxon>
        <taxon>Anisakis simplex complex</taxon>
    </lineage>
</organism>
<reference evidence="4 5" key="2">
    <citation type="submission" date="2018-11" db="EMBL/GenBank/DDBJ databases">
        <authorList>
            <consortium name="Pathogen Informatics"/>
        </authorList>
    </citation>
    <scope>NUCLEOTIDE SEQUENCE [LARGE SCALE GENOMIC DNA]</scope>
</reference>
<evidence type="ECO:0000313" key="6">
    <source>
        <dbReference type="WBParaSite" id="ASIM_0001160101-mRNA-1"/>
    </source>
</evidence>
<gene>
    <name evidence="4" type="ORF">ASIM_LOCUS11159</name>
</gene>
<dbReference type="WBParaSite" id="ASIM_0001160101-mRNA-1">
    <property type="protein sequence ID" value="ASIM_0001160101-mRNA-1"/>
    <property type="gene ID" value="ASIM_0001160101"/>
</dbReference>
<feature type="region of interest" description="Disordered" evidence="3">
    <location>
        <begin position="1182"/>
        <end position="1210"/>
    </location>
</feature>
<dbReference type="PANTHER" id="PTHR12607">
    <property type="entry name" value="ADENOMATOUS POLYPOSIS COLI PROTEIN FAMILY"/>
    <property type="match status" value="1"/>
</dbReference>
<feature type="region of interest" description="Disordered" evidence="3">
    <location>
        <begin position="833"/>
        <end position="882"/>
    </location>
</feature>
<accession>A0A0M3JU55</accession>
<comment type="similarity">
    <text evidence="1">Belongs to the adenomatous polyposis coli (APC) family.</text>
</comment>